<dbReference type="Proteomes" id="UP000176855">
    <property type="component" value="Unassembled WGS sequence"/>
</dbReference>
<accession>A0A1G2HR56</accession>
<dbReference type="STRING" id="1802202.A2730_02025"/>
<protein>
    <recommendedName>
        <fullName evidence="1">Signal transduction histidine kinase dimerisation/phosphoacceptor domain-containing protein</fullName>
    </recommendedName>
</protein>
<comment type="caution">
    <text evidence="2">The sequence shown here is derived from an EMBL/GenBank/DDBJ whole genome shotgun (WGS) entry which is preliminary data.</text>
</comment>
<proteinExistence type="predicted"/>
<dbReference type="InterPro" id="IPR003661">
    <property type="entry name" value="HisK_dim/P_dom"/>
</dbReference>
<evidence type="ECO:0000259" key="1">
    <source>
        <dbReference type="Pfam" id="PF00512"/>
    </source>
</evidence>
<dbReference type="GO" id="GO:0000155">
    <property type="term" value="F:phosphorelay sensor kinase activity"/>
    <property type="evidence" value="ECO:0007669"/>
    <property type="project" value="InterPro"/>
</dbReference>
<reference evidence="2 3" key="1">
    <citation type="journal article" date="2016" name="Nat. Commun.">
        <title>Thousands of microbial genomes shed light on interconnected biogeochemical processes in an aquifer system.</title>
        <authorList>
            <person name="Anantharaman K."/>
            <person name="Brown C.T."/>
            <person name="Hug L.A."/>
            <person name="Sharon I."/>
            <person name="Castelle C.J."/>
            <person name="Probst A.J."/>
            <person name="Thomas B.C."/>
            <person name="Singh A."/>
            <person name="Wilkins M.J."/>
            <person name="Karaoz U."/>
            <person name="Brodie E.L."/>
            <person name="Williams K.H."/>
            <person name="Hubbard S.S."/>
            <person name="Banfield J.F."/>
        </authorList>
    </citation>
    <scope>NUCLEOTIDE SEQUENCE [LARGE SCALE GENOMIC DNA]</scope>
</reference>
<feature type="domain" description="Signal transduction histidine kinase dimerisation/phosphoacceptor" evidence="1">
    <location>
        <begin position="16"/>
        <end position="61"/>
    </location>
</feature>
<evidence type="ECO:0000313" key="3">
    <source>
        <dbReference type="Proteomes" id="UP000176855"/>
    </source>
</evidence>
<dbReference type="Pfam" id="PF00512">
    <property type="entry name" value="HisKA"/>
    <property type="match status" value="1"/>
</dbReference>
<name>A0A1G2HR56_9BACT</name>
<dbReference type="EMBL" id="MHOO01000003">
    <property type="protein sequence ID" value="OGZ64720.1"/>
    <property type="molecule type" value="Genomic_DNA"/>
</dbReference>
<sequence>MKTNKKKKIKPSETIHKLNNLLTSVMLSAELLVRQGYGQKKKYLKIILSESKKIKNLLKKLSKN</sequence>
<organism evidence="2 3">
    <name type="scientific">Candidatus Staskawiczbacteria bacterium RIFCSPHIGHO2_01_FULL_39_25</name>
    <dbReference type="NCBI Taxonomy" id="1802202"/>
    <lineage>
        <taxon>Bacteria</taxon>
        <taxon>Candidatus Staskawicziibacteriota</taxon>
    </lineage>
</organism>
<dbReference type="AlphaFoldDB" id="A0A1G2HR56"/>
<gene>
    <name evidence="2" type="ORF">A2730_02025</name>
</gene>
<dbReference type="Gene3D" id="1.10.287.130">
    <property type="match status" value="1"/>
</dbReference>
<evidence type="ECO:0000313" key="2">
    <source>
        <dbReference type="EMBL" id="OGZ64720.1"/>
    </source>
</evidence>